<evidence type="ECO:0000259" key="3">
    <source>
        <dbReference type="Pfam" id="PF01557"/>
    </source>
</evidence>
<feature type="domain" description="Fumarylacetoacetase-like C-terminal" evidence="3">
    <location>
        <begin position="100"/>
        <end position="293"/>
    </location>
</feature>
<dbReference type="AlphaFoldDB" id="G7DY38"/>
<evidence type="ECO:0000313" key="5">
    <source>
        <dbReference type="Proteomes" id="UP000009131"/>
    </source>
</evidence>
<accession>G7DY38</accession>
<dbReference type="HOGENOM" id="CLU_028458_2_1_1"/>
<dbReference type="STRING" id="764103.G7DY38"/>
<proteinExistence type="inferred from homology"/>
<protein>
    <recommendedName>
        <fullName evidence="3">Fumarylacetoacetase-like C-terminal domain-containing protein</fullName>
    </recommendedName>
</protein>
<evidence type="ECO:0000256" key="2">
    <source>
        <dbReference type="ARBA" id="ARBA00022723"/>
    </source>
</evidence>
<dbReference type="OrthoDB" id="411064at2759"/>
<reference evidence="4 5" key="1">
    <citation type="journal article" date="2011" name="J. Gen. Appl. Microbiol.">
        <title>Draft genome sequencing of the enigmatic basidiomycete Mixia osmundae.</title>
        <authorList>
            <person name="Nishida H."/>
            <person name="Nagatsuka Y."/>
            <person name="Sugiyama J."/>
        </authorList>
    </citation>
    <scope>NUCLEOTIDE SEQUENCE [LARGE SCALE GENOMIC DNA]</scope>
    <source>
        <strain evidence="5">CBS 9802 / IAM 14324 / JCM 22182 / KY 12970</strain>
    </source>
</reference>
<organism evidence="4 5">
    <name type="scientific">Mixia osmundae (strain CBS 9802 / IAM 14324 / JCM 22182 / KY 12970)</name>
    <dbReference type="NCBI Taxonomy" id="764103"/>
    <lineage>
        <taxon>Eukaryota</taxon>
        <taxon>Fungi</taxon>
        <taxon>Dikarya</taxon>
        <taxon>Basidiomycota</taxon>
        <taxon>Pucciniomycotina</taxon>
        <taxon>Mixiomycetes</taxon>
        <taxon>Mixiales</taxon>
        <taxon>Mixiaceae</taxon>
        <taxon>Mixia</taxon>
    </lineage>
</organism>
<dbReference type="GO" id="GO:0006107">
    <property type="term" value="P:oxaloacetate metabolic process"/>
    <property type="evidence" value="ECO:0007669"/>
    <property type="project" value="UniProtKB-ARBA"/>
</dbReference>
<dbReference type="InterPro" id="IPR036663">
    <property type="entry name" value="Fumarylacetoacetase_C_sf"/>
</dbReference>
<keyword evidence="2" id="KW-0479">Metal-binding</keyword>
<evidence type="ECO:0000256" key="1">
    <source>
        <dbReference type="ARBA" id="ARBA00010211"/>
    </source>
</evidence>
<name>G7DY38_MIXOS</name>
<comment type="caution">
    <text evidence="4">The sequence shown here is derived from an EMBL/GenBank/DDBJ whole genome shotgun (WGS) entry which is preliminary data.</text>
</comment>
<keyword evidence="5" id="KW-1185">Reference proteome</keyword>
<dbReference type="GO" id="GO:0050163">
    <property type="term" value="F:oxaloacetate tautomerase activity"/>
    <property type="evidence" value="ECO:0007669"/>
    <property type="project" value="UniProtKB-ARBA"/>
</dbReference>
<dbReference type="PANTHER" id="PTHR11820:SF7">
    <property type="entry name" value="ACYLPYRUVASE FAHD1, MITOCHONDRIAL"/>
    <property type="match status" value="1"/>
</dbReference>
<comment type="similarity">
    <text evidence="1">Belongs to the FAH family.</text>
</comment>
<dbReference type="PANTHER" id="PTHR11820">
    <property type="entry name" value="ACYLPYRUVASE"/>
    <property type="match status" value="1"/>
</dbReference>
<dbReference type="GO" id="GO:0046872">
    <property type="term" value="F:metal ion binding"/>
    <property type="evidence" value="ECO:0007669"/>
    <property type="project" value="UniProtKB-KW"/>
</dbReference>
<dbReference type="SUPFAM" id="SSF56529">
    <property type="entry name" value="FAH"/>
    <property type="match status" value="1"/>
</dbReference>
<dbReference type="Proteomes" id="UP000009131">
    <property type="component" value="Unassembled WGS sequence"/>
</dbReference>
<reference evidence="4 5" key="2">
    <citation type="journal article" date="2012" name="Open Biol.">
        <title>Characteristics of nucleosomes and linker DNA regions on the genome of the basidiomycete Mixia osmundae revealed by mono- and dinucleosome mapping.</title>
        <authorList>
            <person name="Nishida H."/>
            <person name="Kondo S."/>
            <person name="Matsumoto T."/>
            <person name="Suzuki Y."/>
            <person name="Yoshikawa H."/>
            <person name="Taylor T.D."/>
            <person name="Sugiyama J."/>
        </authorList>
    </citation>
    <scope>NUCLEOTIDE SEQUENCE [LARGE SCALE GENOMIC DNA]</scope>
    <source>
        <strain evidence="5">CBS 9802 / IAM 14324 / JCM 22182 / KY 12970</strain>
    </source>
</reference>
<dbReference type="InterPro" id="IPR011234">
    <property type="entry name" value="Fumarylacetoacetase-like_C"/>
</dbReference>
<sequence length="304" mass="32027">MTTWTRLIRFTTAESSVPVYGQPVPPSGVSERDDDIGLRYHASKVSGAAPVQAHLIVGDPFGSESCIVTKSLLSVRTLLSPLPAELVGAPRCLGANYQGPAAKKGSVPILFLKPASSLSHPESTIVVPAHASDDQADYEAELVIVVGRTAKDVEPANALDYVAGYTLCNDVSARKLMAAASQWGMGKSLDGWLPFGPVIVSSKLVEDPQKITLKAVLNGKEYQNDTTAKQLWTVAETIVELSKGSTLSPGTIIATGTPAGQGSTQKPPVWLRHGDDIRISGSHGLGTLINTVVEVKKGAVRAKL</sequence>
<dbReference type="InParanoid" id="G7DY38"/>
<dbReference type="Gene3D" id="3.90.850.10">
    <property type="entry name" value="Fumarylacetoacetase-like, C-terminal domain"/>
    <property type="match status" value="1"/>
</dbReference>
<dbReference type="GO" id="GO:0018773">
    <property type="term" value="F:acetylpyruvate hydrolase activity"/>
    <property type="evidence" value="ECO:0007669"/>
    <property type="project" value="TreeGrafter"/>
</dbReference>
<gene>
    <name evidence="4" type="primary">Mo02153</name>
    <name evidence="4" type="ORF">E5Q_02153</name>
</gene>
<dbReference type="Pfam" id="PF01557">
    <property type="entry name" value="FAA_hydrolase"/>
    <property type="match status" value="1"/>
</dbReference>
<dbReference type="EMBL" id="BABT02000062">
    <property type="protein sequence ID" value="GAA95498.1"/>
    <property type="molecule type" value="Genomic_DNA"/>
</dbReference>
<dbReference type="FunFam" id="3.90.850.10:FF:000002">
    <property type="entry name" value="2-hydroxyhepta-2,4-diene-1,7-dioate isomerase"/>
    <property type="match status" value="1"/>
</dbReference>
<evidence type="ECO:0000313" key="4">
    <source>
        <dbReference type="EMBL" id="GAA95498.1"/>
    </source>
</evidence>
<dbReference type="eggNOG" id="KOG1535">
    <property type="taxonomic scope" value="Eukaryota"/>
</dbReference>